<dbReference type="Proteomes" id="UP001431783">
    <property type="component" value="Unassembled WGS sequence"/>
</dbReference>
<dbReference type="AlphaFoldDB" id="A0AAW1TYL2"/>
<dbReference type="EMBL" id="JARQZJ010000017">
    <property type="protein sequence ID" value="KAK9873291.1"/>
    <property type="molecule type" value="Genomic_DNA"/>
</dbReference>
<protein>
    <submittedName>
        <fullName evidence="1">Uncharacterized protein</fullName>
    </submittedName>
</protein>
<evidence type="ECO:0000313" key="1">
    <source>
        <dbReference type="EMBL" id="KAK9873291.1"/>
    </source>
</evidence>
<proteinExistence type="predicted"/>
<accession>A0AAW1TYL2</accession>
<reference evidence="1 2" key="1">
    <citation type="submission" date="2023-03" db="EMBL/GenBank/DDBJ databases">
        <title>Genome insight into feeding habits of ladybird beetles.</title>
        <authorList>
            <person name="Li H.-S."/>
            <person name="Huang Y.-H."/>
            <person name="Pang H."/>
        </authorList>
    </citation>
    <scope>NUCLEOTIDE SEQUENCE [LARGE SCALE GENOMIC DNA]</scope>
    <source>
        <strain evidence="1">SYSU_2023b</strain>
        <tissue evidence="1">Whole body</tissue>
    </source>
</reference>
<sequence length="158" mass="17798">MSSTRKVGASDAPQDEYNKCGYWKNAVVKVCVKCTKCTKVYHRSGSGKAKKCCEEEILSPSINEQNDDDNIPDAENSPRILEVTSESTKQDLLLKIICELEAKNTVLLENNSLLKYKISVLEQNFIHKKSIIADFSEAFHSKGYKQSCCYGAEEYLED</sequence>
<gene>
    <name evidence="1" type="ORF">WA026_021780</name>
</gene>
<evidence type="ECO:0000313" key="2">
    <source>
        <dbReference type="Proteomes" id="UP001431783"/>
    </source>
</evidence>
<comment type="caution">
    <text evidence="1">The sequence shown here is derived from an EMBL/GenBank/DDBJ whole genome shotgun (WGS) entry which is preliminary data.</text>
</comment>
<keyword evidence="2" id="KW-1185">Reference proteome</keyword>
<organism evidence="1 2">
    <name type="scientific">Henosepilachna vigintioctopunctata</name>
    <dbReference type="NCBI Taxonomy" id="420089"/>
    <lineage>
        <taxon>Eukaryota</taxon>
        <taxon>Metazoa</taxon>
        <taxon>Ecdysozoa</taxon>
        <taxon>Arthropoda</taxon>
        <taxon>Hexapoda</taxon>
        <taxon>Insecta</taxon>
        <taxon>Pterygota</taxon>
        <taxon>Neoptera</taxon>
        <taxon>Endopterygota</taxon>
        <taxon>Coleoptera</taxon>
        <taxon>Polyphaga</taxon>
        <taxon>Cucujiformia</taxon>
        <taxon>Coccinelloidea</taxon>
        <taxon>Coccinellidae</taxon>
        <taxon>Epilachninae</taxon>
        <taxon>Epilachnini</taxon>
        <taxon>Henosepilachna</taxon>
    </lineage>
</organism>
<name>A0AAW1TYL2_9CUCU</name>